<proteinExistence type="predicted"/>
<protein>
    <recommendedName>
        <fullName evidence="3">Right handed beta helix domain-containing protein</fullName>
    </recommendedName>
</protein>
<reference evidence="1 2" key="1">
    <citation type="submission" date="2016-10" db="EMBL/GenBank/DDBJ databases">
        <title>Comparative genome analysis of multiple Pseudomonas spp. focuses on biocontrol and plant growth promoting traits.</title>
        <authorList>
            <person name="Tao X.-Y."/>
            <person name="Taylor C.G."/>
        </authorList>
    </citation>
    <scope>NUCLEOTIDE SEQUENCE [LARGE SCALE GENOMIC DNA]</scope>
    <source>
        <strain evidence="1 2">15D11</strain>
    </source>
</reference>
<gene>
    <name evidence="1" type="ORF">BHU25_20180</name>
</gene>
<dbReference type="InterPro" id="IPR011050">
    <property type="entry name" value="Pectin_lyase_fold/virulence"/>
</dbReference>
<dbReference type="AlphaFoldDB" id="A0A423D4N1"/>
<dbReference type="EMBL" id="MOAM01000028">
    <property type="protein sequence ID" value="ROL66514.1"/>
    <property type="molecule type" value="Genomic_DNA"/>
</dbReference>
<evidence type="ECO:0008006" key="3">
    <source>
        <dbReference type="Google" id="ProtNLM"/>
    </source>
</evidence>
<sequence length="398" mass="42785">MDWLPFDLLALNADGTVTVSKDAAKIMDKISMLPSADAESLAAGAHDPFQIRIDNGSGASARSFIGASNPNQGPFDLSKLTVIRAPGPEPKALDWAQGGKFYRALIPAGSDPRAVTVSNVLDEYSRPKPLREFADLEQAGEEGWFFDQKERTLYVSKKLATNVNALKDILGIVYRQPGTTTMRVQGGEAYFENILFLGVLPWVLNASGLVSKAVFKNCAFWYSPGSGIANEGGYVVLDGCEIYRSRDHGLVSRKSGDTQPKHIVINTKVRYAGDVDTYGSTRNSQSGLSMNDSGLAVIMGCDIRKSFGPNIVDSGAGAGSQGISWWYGVHCEESLGTHPMNFGAQGVRTVWMEHCSEGNTKGTSVRVAGEGTVLHHANNTVGKFVSDKGGQVLHFSEV</sequence>
<dbReference type="SUPFAM" id="SSF51126">
    <property type="entry name" value="Pectin lyase-like"/>
    <property type="match status" value="1"/>
</dbReference>
<evidence type="ECO:0000313" key="2">
    <source>
        <dbReference type="Proteomes" id="UP000285286"/>
    </source>
</evidence>
<comment type="caution">
    <text evidence="1">The sequence shown here is derived from an EMBL/GenBank/DDBJ whole genome shotgun (WGS) entry which is preliminary data.</text>
</comment>
<accession>A0A423D4N1</accession>
<name>A0A423D4N1_9PSED</name>
<keyword evidence="2" id="KW-1185">Reference proteome</keyword>
<organism evidence="1 2">
    <name type="scientific">Pseudomonas vranovensis</name>
    <dbReference type="NCBI Taxonomy" id="321661"/>
    <lineage>
        <taxon>Bacteria</taxon>
        <taxon>Pseudomonadati</taxon>
        <taxon>Pseudomonadota</taxon>
        <taxon>Gammaproteobacteria</taxon>
        <taxon>Pseudomonadales</taxon>
        <taxon>Pseudomonadaceae</taxon>
        <taxon>Pseudomonas</taxon>
    </lineage>
</organism>
<evidence type="ECO:0000313" key="1">
    <source>
        <dbReference type="EMBL" id="ROL66514.1"/>
    </source>
</evidence>
<dbReference type="Proteomes" id="UP000285286">
    <property type="component" value="Unassembled WGS sequence"/>
</dbReference>